<organism evidence="3 4">
    <name type="scientific">Phytophthora citrophthora</name>
    <dbReference type="NCBI Taxonomy" id="4793"/>
    <lineage>
        <taxon>Eukaryota</taxon>
        <taxon>Sar</taxon>
        <taxon>Stramenopiles</taxon>
        <taxon>Oomycota</taxon>
        <taxon>Peronosporomycetes</taxon>
        <taxon>Peronosporales</taxon>
        <taxon>Peronosporaceae</taxon>
        <taxon>Phytophthora</taxon>
    </lineage>
</organism>
<protein>
    <submittedName>
        <fullName evidence="3">Uncharacterized protein</fullName>
    </submittedName>
</protein>
<gene>
    <name evidence="2" type="ORF">P3T76_013428</name>
    <name evidence="3" type="ORF">P3T76_013438</name>
</gene>
<reference evidence="3" key="1">
    <citation type="submission" date="2023-08" db="EMBL/GenBank/DDBJ databases">
        <title>Reference Genome Resource for the Citrus Pathogen Phytophthora citrophthora.</title>
        <authorList>
            <person name="Moller H."/>
            <person name="Coetzee B."/>
            <person name="Rose L.J."/>
            <person name="Van Niekerk J.M."/>
        </authorList>
    </citation>
    <scope>NUCLEOTIDE SEQUENCE</scope>
    <source>
        <strain evidence="3">STE-U-9442</strain>
    </source>
</reference>
<evidence type="ECO:0000313" key="2">
    <source>
        <dbReference type="EMBL" id="KAK1931239.1"/>
    </source>
</evidence>
<proteinExistence type="predicted"/>
<evidence type="ECO:0000256" key="1">
    <source>
        <dbReference type="SAM" id="Phobius"/>
    </source>
</evidence>
<dbReference type="Proteomes" id="UP001259832">
    <property type="component" value="Unassembled WGS sequence"/>
</dbReference>
<keyword evidence="1" id="KW-0472">Membrane</keyword>
<name>A0AAD9G3C1_9STRA</name>
<keyword evidence="1" id="KW-1133">Transmembrane helix</keyword>
<feature type="transmembrane region" description="Helical" evidence="1">
    <location>
        <begin position="20"/>
        <end position="40"/>
    </location>
</feature>
<comment type="caution">
    <text evidence="3">The sequence shown here is derived from an EMBL/GenBank/DDBJ whole genome shotgun (WGS) entry which is preliminary data.</text>
</comment>
<keyword evidence="1" id="KW-0812">Transmembrane</keyword>
<keyword evidence="4" id="KW-1185">Reference proteome</keyword>
<sequence length="153" mass="16900">MTLTNQVMKLIPHDASPEQIVSCIAYVFALVLLAIIFIISLVFGNFVALVVSSLLLLLGLRWLYRNGVGVLGWTSSWLLNSNVIISSLRSDPQQKGTLRVVCISDTHAKHRNLKNTPTETSCCTVGTSPIEGHTTRSEISMTGWLRYHTSTRS</sequence>
<evidence type="ECO:0000313" key="3">
    <source>
        <dbReference type="EMBL" id="KAK1931249.1"/>
    </source>
</evidence>
<evidence type="ECO:0000313" key="4">
    <source>
        <dbReference type="Proteomes" id="UP001259832"/>
    </source>
</evidence>
<dbReference type="EMBL" id="JASMQC010000035">
    <property type="protein sequence ID" value="KAK1931239.1"/>
    <property type="molecule type" value="Genomic_DNA"/>
</dbReference>
<dbReference type="AlphaFoldDB" id="A0AAD9G3C1"/>
<feature type="transmembrane region" description="Helical" evidence="1">
    <location>
        <begin position="46"/>
        <end position="64"/>
    </location>
</feature>
<dbReference type="EMBL" id="JASMQC010000035">
    <property type="protein sequence ID" value="KAK1931249.1"/>
    <property type="molecule type" value="Genomic_DNA"/>
</dbReference>
<accession>A0AAD9G3C1</accession>